<dbReference type="Proteomes" id="UP000005408">
    <property type="component" value="Unassembled WGS sequence"/>
</dbReference>
<feature type="region of interest" description="Disordered" evidence="1">
    <location>
        <begin position="204"/>
        <end position="256"/>
    </location>
</feature>
<evidence type="ECO:0000256" key="1">
    <source>
        <dbReference type="SAM" id="MobiDB-lite"/>
    </source>
</evidence>
<dbReference type="EnsemblMetazoa" id="G8479.1">
    <property type="protein sequence ID" value="G8479.1:cds"/>
    <property type="gene ID" value="G8479"/>
</dbReference>
<evidence type="ECO:0000313" key="2">
    <source>
        <dbReference type="EnsemblMetazoa" id="G8479.1:cds"/>
    </source>
</evidence>
<proteinExistence type="predicted"/>
<feature type="compositionally biased region" description="Acidic residues" evidence="1">
    <location>
        <begin position="271"/>
        <end position="285"/>
    </location>
</feature>
<reference evidence="2" key="1">
    <citation type="submission" date="2022-08" db="UniProtKB">
        <authorList>
            <consortium name="EnsemblMetazoa"/>
        </authorList>
    </citation>
    <scope>IDENTIFICATION</scope>
    <source>
        <strain evidence="2">05x7-T-G4-1.051#20</strain>
    </source>
</reference>
<feature type="region of interest" description="Disordered" evidence="1">
    <location>
        <begin position="1"/>
        <end position="52"/>
    </location>
</feature>
<keyword evidence="3" id="KW-1185">Reference proteome</keyword>
<feature type="region of interest" description="Disordered" evidence="1">
    <location>
        <begin position="271"/>
        <end position="298"/>
    </location>
</feature>
<feature type="region of interest" description="Disordered" evidence="1">
    <location>
        <begin position="169"/>
        <end position="191"/>
    </location>
</feature>
<protein>
    <submittedName>
        <fullName evidence="2">Uncharacterized protein</fullName>
    </submittedName>
</protein>
<sequence length="350" mass="39284">MPNIKGEESDSESGNPSGMAKQETSGERTAKQQESGGEEMTPEDMTQVWNALKKMKIRPENFLAWAASNSSTGLQPEPQSGTKQKSDSEAGYLKPQPRISIFSGDRKSDVSYDLWKYEVTCLMKEAKSEETILQTIRRSVRGEAANVIMRLGLTSPVPAPRTKKLLTVRDQKVEAEEPPNQHNTDESDEENDFLYFAGQPPVVEDESEVLDDWRSSDAGTVTGDDQDSVQNLEEGSREDALNQSTDTDDPEVSTHVNNNNDVIITLQIVDDPDNDVRDQEDESDEIPERTPVRRSTRTRTKPNWMNSYICNQIQSSKWRDKALFFSQIADKASKLDKETSSTLLKLLSDD</sequence>
<accession>A0A8W8NPD4</accession>
<dbReference type="AlphaFoldDB" id="A0A8W8NPD4"/>
<organism evidence="2 3">
    <name type="scientific">Magallana gigas</name>
    <name type="common">Pacific oyster</name>
    <name type="synonym">Crassostrea gigas</name>
    <dbReference type="NCBI Taxonomy" id="29159"/>
    <lineage>
        <taxon>Eukaryota</taxon>
        <taxon>Metazoa</taxon>
        <taxon>Spiralia</taxon>
        <taxon>Lophotrochozoa</taxon>
        <taxon>Mollusca</taxon>
        <taxon>Bivalvia</taxon>
        <taxon>Autobranchia</taxon>
        <taxon>Pteriomorphia</taxon>
        <taxon>Ostreida</taxon>
        <taxon>Ostreoidea</taxon>
        <taxon>Ostreidae</taxon>
        <taxon>Magallana</taxon>
    </lineage>
</organism>
<name>A0A8W8NPD4_MAGGI</name>
<feature type="region of interest" description="Disordered" evidence="1">
    <location>
        <begin position="67"/>
        <end position="100"/>
    </location>
</feature>
<feature type="compositionally biased region" description="Polar residues" evidence="1">
    <location>
        <begin position="67"/>
        <end position="83"/>
    </location>
</feature>
<evidence type="ECO:0000313" key="3">
    <source>
        <dbReference type="Proteomes" id="UP000005408"/>
    </source>
</evidence>